<keyword evidence="2" id="KW-1185">Reference proteome</keyword>
<accession>A0A562QPV5</accession>
<evidence type="ECO:0000313" key="2">
    <source>
        <dbReference type="Proteomes" id="UP000316905"/>
    </source>
</evidence>
<gene>
    <name evidence="1" type="ORF">IQ22_00500</name>
</gene>
<protein>
    <submittedName>
        <fullName evidence="1">Uncharacterized protein DUF4845</fullName>
    </submittedName>
</protein>
<organism evidence="1 2">
    <name type="scientific">Pseudomonas duriflava</name>
    <dbReference type="NCBI Taxonomy" id="459528"/>
    <lineage>
        <taxon>Bacteria</taxon>
        <taxon>Pseudomonadati</taxon>
        <taxon>Pseudomonadota</taxon>
        <taxon>Gammaproteobacteria</taxon>
        <taxon>Pseudomonadales</taxon>
        <taxon>Pseudomonadaceae</taxon>
        <taxon>Pseudomonas</taxon>
    </lineage>
</organism>
<dbReference type="InterPro" id="IPR032314">
    <property type="entry name" value="DUF4845"/>
</dbReference>
<evidence type="ECO:0000313" key="1">
    <source>
        <dbReference type="EMBL" id="TWI58788.1"/>
    </source>
</evidence>
<name>A0A562QPV5_9PSED</name>
<comment type="caution">
    <text evidence="1">The sequence shown here is derived from an EMBL/GenBank/DDBJ whole genome shotgun (WGS) entry which is preliminary data.</text>
</comment>
<dbReference type="Pfam" id="PF16137">
    <property type="entry name" value="DUF4845"/>
    <property type="match status" value="1"/>
</dbReference>
<dbReference type="RefSeq" id="WP_145137479.1">
    <property type="nucleotide sequence ID" value="NZ_VLKY01000001.1"/>
</dbReference>
<proteinExistence type="predicted"/>
<dbReference type="AlphaFoldDB" id="A0A562QPV5"/>
<sequence length="125" mass="14522">MHVSQKQKGLSFLSWLLLLCVVAFVASTAFKLIPHYFDYQAMTKIISSVENEQAIGIRTIPEVYAYVRKGMQVNNINDIDLSKAMQVKAENNHFLVHLDYEKREPLIRNIDLVVHFERDFRISIP</sequence>
<dbReference type="OrthoDB" id="5734946at2"/>
<reference evidence="1 2" key="1">
    <citation type="journal article" date="2015" name="Stand. Genomic Sci.">
        <title>Genomic Encyclopedia of Bacterial and Archaeal Type Strains, Phase III: the genomes of soil and plant-associated and newly described type strains.</title>
        <authorList>
            <person name="Whitman W.B."/>
            <person name="Woyke T."/>
            <person name="Klenk H.P."/>
            <person name="Zhou Y."/>
            <person name="Lilburn T.G."/>
            <person name="Beck B.J."/>
            <person name="De Vos P."/>
            <person name="Vandamme P."/>
            <person name="Eisen J.A."/>
            <person name="Garrity G."/>
            <person name="Hugenholtz P."/>
            <person name="Kyrpides N.C."/>
        </authorList>
    </citation>
    <scope>NUCLEOTIDE SEQUENCE [LARGE SCALE GENOMIC DNA]</scope>
    <source>
        <strain evidence="1 2">CGMCC 1.6858</strain>
    </source>
</reference>
<dbReference type="EMBL" id="VLKY01000001">
    <property type="protein sequence ID" value="TWI58788.1"/>
    <property type="molecule type" value="Genomic_DNA"/>
</dbReference>
<dbReference type="Proteomes" id="UP000316905">
    <property type="component" value="Unassembled WGS sequence"/>
</dbReference>